<reference evidence="2" key="1">
    <citation type="submission" date="2020-04" db="EMBL/GenBank/DDBJ databases">
        <authorList>
            <person name="Alioto T."/>
            <person name="Alioto T."/>
            <person name="Gomez Garrido J."/>
        </authorList>
    </citation>
    <scope>NUCLEOTIDE SEQUENCE</scope>
    <source>
        <strain evidence="2">A484AB</strain>
    </source>
</reference>
<keyword evidence="3" id="KW-1185">Reference proteome</keyword>
<accession>A0A6S7GB27</accession>
<comment type="caution">
    <text evidence="2">The sequence shown here is derived from an EMBL/GenBank/DDBJ whole genome shotgun (WGS) entry which is preliminary data.</text>
</comment>
<dbReference type="AlphaFoldDB" id="A0A6S7GB27"/>
<dbReference type="OrthoDB" id="332250at2759"/>
<feature type="compositionally biased region" description="Basic and acidic residues" evidence="1">
    <location>
        <begin position="270"/>
        <end position="279"/>
    </location>
</feature>
<feature type="region of interest" description="Disordered" evidence="1">
    <location>
        <begin position="270"/>
        <end position="312"/>
    </location>
</feature>
<sequence length="355" mass="41686">VKLLTHLYLSCVTYILSNCKAFAQTLIFNNLRKQANACHLLIEDACFIQMKRNEVSHLIIYCLNCIRRDRNSTNKTGHRLFANQKELYNTVILYEKRFSRAPFISEIVGSIDLMHNDENFELFNFILFIILFYSCCGLVTPQESVNKSQKSCVFHRVLRFPRTGKVERVVLTIFNFRTILRDTKNHAVSYYSDTAIDQRKIRWFDEKLDSSMGRAACQNNMKQLCFVIRYNLDLGCNLFFKSAVELEPQEKEIANTERKELEDIKNELNRLKDQERSKQQDTVTQQQEHLHSQQEAAMLAAREREETQRKEELDSKIAKLIEERDTLLQTGVYTTEDRIISELDRQIREAIASKT</sequence>
<dbReference type="GO" id="GO:0005813">
    <property type="term" value="C:centrosome"/>
    <property type="evidence" value="ECO:0007669"/>
    <property type="project" value="TreeGrafter"/>
</dbReference>
<evidence type="ECO:0000313" key="3">
    <source>
        <dbReference type="Proteomes" id="UP001152795"/>
    </source>
</evidence>
<organism evidence="2 3">
    <name type="scientific">Paramuricea clavata</name>
    <name type="common">Red gorgonian</name>
    <name type="synonym">Violescent sea-whip</name>
    <dbReference type="NCBI Taxonomy" id="317549"/>
    <lineage>
        <taxon>Eukaryota</taxon>
        <taxon>Metazoa</taxon>
        <taxon>Cnidaria</taxon>
        <taxon>Anthozoa</taxon>
        <taxon>Octocorallia</taxon>
        <taxon>Malacalcyonacea</taxon>
        <taxon>Plexauridae</taxon>
        <taxon>Paramuricea</taxon>
    </lineage>
</organism>
<dbReference type="EMBL" id="CACRXK020000514">
    <property type="protein sequence ID" value="CAB3982541.1"/>
    <property type="molecule type" value="Genomic_DNA"/>
</dbReference>
<feature type="compositionally biased region" description="Basic and acidic residues" evidence="1">
    <location>
        <begin position="301"/>
        <end position="312"/>
    </location>
</feature>
<gene>
    <name evidence="2" type="ORF">PACLA_8A060434</name>
</gene>
<dbReference type="InterPro" id="IPR039893">
    <property type="entry name" value="CEP120-like"/>
</dbReference>
<evidence type="ECO:0000256" key="1">
    <source>
        <dbReference type="SAM" id="MobiDB-lite"/>
    </source>
</evidence>
<dbReference type="PANTHER" id="PTHR21574:SF0">
    <property type="entry name" value="CENTROSOMAL PROTEIN OF 120 KDA"/>
    <property type="match status" value="1"/>
</dbReference>
<name>A0A6S7GB27_PARCT</name>
<feature type="non-terminal residue" evidence="2">
    <location>
        <position position="1"/>
    </location>
</feature>
<dbReference type="PANTHER" id="PTHR21574">
    <property type="entry name" value="CENTROSOMAL PROTEIN OF 120 KDA"/>
    <property type="match status" value="1"/>
</dbReference>
<dbReference type="Proteomes" id="UP001152795">
    <property type="component" value="Unassembled WGS sequence"/>
</dbReference>
<dbReference type="GO" id="GO:1903724">
    <property type="term" value="P:positive regulation of centriole elongation"/>
    <property type="evidence" value="ECO:0007669"/>
    <property type="project" value="TreeGrafter"/>
</dbReference>
<protein>
    <submittedName>
        <fullName evidence="2">Centrosomal of 120 kDa</fullName>
    </submittedName>
</protein>
<evidence type="ECO:0000313" key="2">
    <source>
        <dbReference type="EMBL" id="CAB3982541.1"/>
    </source>
</evidence>
<proteinExistence type="predicted"/>